<dbReference type="GO" id="GO:0005619">
    <property type="term" value="C:ascospore wall"/>
    <property type="evidence" value="ECO:0007669"/>
    <property type="project" value="TreeGrafter"/>
</dbReference>
<dbReference type="GO" id="GO:0005628">
    <property type="term" value="C:prospore membrane"/>
    <property type="evidence" value="ECO:0007669"/>
    <property type="project" value="TreeGrafter"/>
</dbReference>
<keyword evidence="3" id="KW-1185">Reference proteome</keyword>
<proteinExistence type="predicted"/>
<dbReference type="PANTHER" id="PTHR34292">
    <property type="entry name" value="OUTER SPORE WALL PROTEIN LDS1"/>
    <property type="match status" value="1"/>
</dbReference>
<feature type="transmembrane region" description="Helical" evidence="1">
    <location>
        <begin position="278"/>
        <end position="298"/>
    </location>
</feature>
<gene>
    <name evidence="2" type="ORF">LAQU0_S01e14356g</name>
</gene>
<dbReference type="AlphaFoldDB" id="A0A0P1KM18"/>
<sequence>MSDAHLVAPLNNNSVTATSAAPAEAKTHLIKKARRETFIQALAMKLRRRVSYVRKNFLFGLFVDQTYIYPVLGFLRFLVTPSFWLYSFVLAFCFAFIFVTVAVLYYLFLLPILLIWAVSTLGPIGFIIVHIQWLLQSNALAITLTNILIAPIFADSIFDATLTKLGHIEFLERAKHLPVTPPKRTSWRSLEFWLVVLPSKGVSLTFSLTSKVTLSMLSLIPIIGPTIVNQLLSPTRGFSYGKRFYVLKNLNGSQLKDKFYEHLGEYTAFGMMAGLLELIPIMSIITIPSNVIAGALWASNELKKGEMSINA</sequence>
<keyword evidence="1" id="KW-0812">Transmembrane</keyword>
<feature type="transmembrane region" description="Helical" evidence="1">
    <location>
        <begin position="83"/>
        <end position="106"/>
    </location>
</feature>
<accession>A0A0P1KM18</accession>
<feature type="transmembrane region" description="Helical" evidence="1">
    <location>
        <begin position="57"/>
        <end position="77"/>
    </location>
</feature>
<organism evidence="2 3">
    <name type="scientific">Lachancea quebecensis</name>
    <dbReference type="NCBI Taxonomy" id="1654605"/>
    <lineage>
        <taxon>Eukaryota</taxon>
        <taxon>Fungi</taxon>
        <taxon>Dikarya</taxon>
        <taxon>Ascomycota</taxon>
        <taxon>Saccharomycotina</taxon>
        <taxon>Saccharomycetes</taxon>
        <taxon>Saccharomycetales</taxon>
        <taxon>Saccharomycetaceae</taxon>
        <taxon>Lachancea</taxon>
    </lineage>
</organism>
<dbReference type="PANTHER" id="PTHR34292:SF3">
    <property type="entry name" value="OUTER SPORE WALL PROTEIN LDS2-RELATED"/>
    <property type="match status" value="1"/>
</dbReference>
<evidence type="ECO:0000313" key="3">
    <source>
        <dbReference type="Proteomes" id="UP000236544"/>
    </source>
</evidence>
<protein>
    <submittedName>
        <fullName evidence="2">LAQU0S01e14356g1_1</fullName>
    </submittedName>
</protein>
<dbReference type="OrthoDB" id="10012223at2759"/>
<feature type="transmembrane region" description="Helical" evidence="1">
    <location>
        <begin position="139"/>
        <end position="158"/>
    </location>
</feature>
<dbReference type="EMBL" id="LN890560">
    <property type="protein sequence ID" value="CUS20774.1"/>
    <property type="molecule type" value="Genomic_DNA"/>
</dbReference>
<feature type="transmembrane region" description="Helical" evidence="1">
    <location>
        <begin position="113"/>
        <end position="133"/>
    </location>
</feature>
<reference evidence="3" key="1">
    <citation type="submission" date="2015-10" db="EMBL/GenBank/DDBJ databases">
        <authorList>
            <person name="Devillers H."/>
        </authorList>
    </citation>
    <scope>NUCLEOTIDE SEQUENCE [LARGE SCALE GENOMIC DNA]</scope>
</reference>
<evidence type="ECO:0000313" key="2">
    <source>
        <dbReference type="EMBL" id="CUS20774.1"/>
    </source>
</evidence>
<name>A0A0P1KM18_9SACH</name>
<keyword evidence="1" id="KW-1133">Transmembrane helix</keyword>
<dbReference type="InterPro" id="IPR052786">
    <property type="entry name" value="Spore_wall_assembly"/>
</dbReference>
<evidence type="ECO:0000256" key="1">
    <source>
        <dbReference type="SAM" id="Phobius"/>
    </source>
</evidence>
<dbReference type="Proteomes" id="UP000236544">
    <property type="component" value="Unassembled WGS sequence"/>
</dbReference>
<keyword evidence="1" id="KW-0472">Membrane</keyword>
<dbReference type="GO" id="GO:0005811">
    <property type="term" value="C:lipid droplet"/>
    <property type="evidence" value="ECO:0007669"/>
    <property type="project" value="TreeGrafter"/>
</dbReference>